<dbReference type="PROSITE" id="PS00878">
    <property type="entry name" value="ODR_DC_2_1"/>
    <property type="match status" value="1"/>
</dbReference>
<dbReference type="PANTHER" id="PTHR43727:SF2">
    <property type="entry name" value="GROUP IV DECARBOXYLASE"/>
    <property type="match status" value="1"/>
</dbReference>
<dbReference type="SUPFAM" id="SSF50621">
    <property type="entry name" value="Alanine racemase C-terminal domain-like"/>
    <property type="match status" value="1"/>
</dbReference>
<comment type="cofactor">
    <cofactor evidence="1">
        <name>pyridoxal 5'-phosphate</name>
        <dbReference type="ChEBI" id="CHEBI:597326"/>
    </cofactor>
</comment>
<dbReference type="PANTHER" id="PTHR43727">
    <property type="entry name" value="DIAMINOPIMELATE DECARBOXYLASE"/>
    <property type="match status" value="1"/>
</dbReference>
<dbReference type="Gene3D" id="3.20.20.10">
    <property type="entry name" value="Alanine racemase"/>
    <property type="match status" value="1"/>
</dbReference>
<gene>
    <name evidence="6" type="ORF">METZ01_LOCUS207241</name>
</gene>
<dbReference type="InterPro" id="IPR022653">
    <property type="entry name" value="De-COase2_pyr-phos_BS"/>
</dbReference>
<dbReference type="InterPro" id="IPR022644">
    <property type="entry name" value="De-COase2_N"/>
</dbReference>
<dbReference type="SUPFAM" id="SSF51419">
    <property type="entry name" value="PLP-binding barrel"/>
    <property type="match status" value="1"/>
</dbReference>
<accession>A0A382EX31</accession>
<dbReference type="InterPro" id="IPR002986">
    <property type="entry name" value="DAP_deCOOHase_LysA"/>
</dbReference>
<dbReference type="EMBL" id="UINC01046409">
    <property type="protein sequence ID" value="SVB54387.1"/>
    <property type="molecule type" value="Genomic_DNA"/>
</dbReference>
<dbReference type="AlphaFoldDB" id="A0A382EX31"/>
<protein>
    <recommendedName>
        <fullName evidence="5">Orn/DAP/Arg decarboxylase 2 N-terminal domain-containing protein</fullName>
    </recommendedName>
</protein>
<evidence type="ECO:0000256" key="4">
    <source>
        <dbReference type="ARBA" id="ARBA00023239"/>
    </source>
</evidence>
<reference evidence="6" key="1">
    <citation type="submission" date="2018-05" db="EMBL/GenBank/DDBJ databases">
        <authorList>
            <person name="Lanie J.A."/>
            <person name="Ng W.-L."/>
            <person name="Kazmierczak K.M."/>
            <person name="Andrzejewski T.M."/>
            <person name="Davidsen T.M."/>
            <person name="Wayne K.J."/>
            <person name="Tettelin H."/>
            <person name="Glass J.I."/>
            <person name="Rusch D."/>
            <person name="Podicherti R."/>
            <person name="Tsui H.-C.T."/>
            <person name="Winkler M.E."/>
        </authorList>
    </citation>
    <scope>NUCLEOTIDE SEQUENCE</scope>
</reference>
<dbReference type="InterPro" id="IPR029066">
    <property type="entry name" value="PLP-binding_barrel"/>
</dbReference>
<organism evidence="6">
    <name type="scientific">marine metagenome</name>
    <dbReference type="NCBI Taxonomy" id="408172"/>
    <lineage>
        <taxon>unclassified sequences</taxon>
        <taxon>metagenomes</taxon>
        <taxon>ecological metagenomes</taxon>
    </lineage>
</organism>
<dbReference type="PRINTS" id="PR01181">
    <property type="entry name" value="DAPDCRBXLASE"/>
</dbReference>
<keyword evidence="2" id="KW-0210">Decarboxylase</keyword>
<sequence>MSSRLKSGEGGAQAQVWWRRDGLQYDGDRLIFGGEEVERLAFSAGTPLYLYHSDRIGDNIRRLGAALDGHPLDYRLFYAMKSNRFMPLLSYLKAFGGCGVDVCSPGELMLARQTGFRESEISFTGTAVSDSDLDCLQRHPGVWVNCDSLSSIRRLGSRCPGREIGLRINPGLGIGYATNELLRYSGSKTTKFGIYRQQFESALELAASCDLVVKGLHFHTGCGYLDPQLPVFDEILAACSWFADRVSGLEHVNVGGGLGVPLTAADAPLDLERWCELLAEHLGQRGLQIWIEPGEYIVKDAGLLVLQVNTVEEKESTTFVGVDGGFNVNMAPAFYRLPLEVVPCRLHGACASAAGGEVTIAGNINEALDILAENVHLPTVKEGDFLAFLNAGGYGASMSSDHCVRGYFLEYLL</sequence>
<dbReference type="InterPro" id="IPR000183">
    <property type="entry name" value="Orn/DAP/Arg_de-COase"/>
</dbReference>
<proteinExistence type="predicted"/>
<dbReference type="Gene3D" id="2.40.37.10">
    <property type="entry name" value="Lyase, Ornithine Decarboxylase, Chain A, domain 1"/>
    <property type="match status" value="1"/>
</dbReference>
<evidence type="ECO:0000256" key="1">
    <source>
        <dbReference type="ARBA" id="ARBA00001933"/>
    </source>
</evidence>
<dbReference type="PRINTS" id="PR01179">
    <property type="entry name" value="ODADCRBXLASE"/>
</dbReference>
<name>A0A382EX31_9ZZZZ</name>
<dbReference type="GO" id="GO:0008836">
    <property type="term" value="F:diaminopimelate decarboxylase activity"/>
    <property type="evidence" value="ECO:0007669"/>
    <property type="project" value="InterPro"/>
</dbReference>
<dbReference type="CDD" id="cd06828">
    <property type="entry name" value="PLPDE_III_DapDC"/>
    <property type="match status" value="1"/>
</dbReference>
<dbReference type="InterPro" id="IPR009006">
    <property type="entry name" value="Ala_racemase/Decarboxylase_C"/>
</dbReference>
<keyword evidence="4" id="KW-0456">Lyase</keyword>
<keyword evidence="3" id="KW-0663">Pyridoxal phosphate</keyword>
<evidence type="ECO:0000313" key="6">
    <source>
        <dbReference type="EMBL" id="SVB54387.1"/>
    </source>
</evidence>
<evidence type="ECO:0000256" key="3">
    <source>
        <dbReference type="ARBA" id="ARBA00022898"/>
    </source>
</evidence>
<dbReference type="GO" id="GO:0009089">
    <property type="term" value="P:lysine biosynthetic process via diaminopimelate"/>
    <property type="evidence" value="ECO:0007669"/>
    <property type="project" value="InterPro"/>
</dbReference>
<evidence type="ECO:0000256" key="2">
    <source>
        <dbReference type="ARBA" id="ARBA00022793"/>
    </source>
</evidence>
<evidence type="ECO:0000259" key="5">
    <source>
        <dbReference type="Pfam" id="PF02784"/>
    </source>
</evidence>
<feature type="domain" description="Orn/DAP/Arg decarboxylase 2 N-terminal" evidence="5">
    <location>
        <begin position="66"/>
        <end position="298"/>
    </location>
</feature>
<dbReference type="Pfam" id="PF02784">
    <property type="entry name" value="Orn_Arg_deC_N"/>
    <property type="match status" value="1"/>
</dbReference>